<dbReference type="KEGG" id="ash:AL1_10000"/>
<dbReference type="HOGENOM" id="CLU_044560_0_0_10"/>
<proteinExistence type="predicted"/>
<reference evidence="1 2" key="1">
    <citation type="submission" date="2010-03" db="EMBL/GenBank/DDBJ databases">
        <title>The genome sequence of Alistipes shahii WAL 8301.</title>
        <authorList>
            <consortium name="metaHIT consortium -- http://www.metahit.eu/"/>
            <person name="Pajon A."/>
            <person name="Turner K."/>
            <person name="Parkhill J."/>
        </authorList>
    </citation>
    <scope>NUCLEOTIDE SEQUENCE [LARGE SCALE GENOMIC DNA]</scope>
    <source>
        <strain evidence="1 2">WAL 8301</strain>
    </source>
</reference>
<keyword evidence="2" id="KW-1185">Reference proteome</keyword>
<dbReference type="PATRIC" id="fig|717959.3.peg.2594"/>
<dbReference type="Pfam" id="PF16147">
    <property type="entry name" value="DUF4855"/>
    <property type="match status" value="1"/>
</dbReference>
<organism evidence="1 2">
    <name type="scientific">Alistipes shahii WAL 8301</name>
    <dbReference type="NCBI Taxonomy" id="717959"/>
    <lineage>
        <taxon>Bacteria</taxon>
        <taxon>Pseudomonadati</taxon>
        <taxon>Bacteroidota</taxon>
        <taxon>Bacteroidia</taxon>
        <taxon>Bacteroidales</taxon>
        <taxon>Rikenellaceae</taxon>
        <taxon>Alistipes</taxon>
    </lineage>
</organism>
<protein>
    <recommendedName>
        <fullName evidence="3">DUF4855 domain-containing protein</fullName>
    </recommendedName>
</protein>
<dbReference type="STRING" id="717959.AL1_10000"/>
<dbReference type="AlphaFoldDB" id="D4IKR5"/>
<dbReference type="RefSeq" id="WP_015546442.1">
    <property type="nucleotide sequence ID" value="NZ_CP102253.1"/>
</dbReference>
<reference evidence="1 2" key="2">
    <citation type="submission" date="2010-03" db="EMBL/GenBank/DDBJ databases">
        <authorList>
            <person name="Pajon A."/>
        </authorList>
    </citation>
    <scope>NUCLEOTIDE SEQUENCE [LARGE SCALE GENOMIC DNA]</scope>
    <source>
        <strain evidence="1 2">WAL 8301</strain>
    </source>
</reference>
<name>D4IKR5_9BACT</name>
<accession>D4IKR5</accession>
<gene>
    <name evidence="1" type="ORF">AL1_10000</name>
</gene>
<evidence type="ECO:0008006" key="3">
    <source>
        <dbReference type="Google" id="ProtNLM"/>
    </source>
</evidence>
<evidence type="ECO:0000313" key="2">
    <source>
        <dbReference type="Proteomes" id="UP000008794"/>
    </source>
</evidence>
<dbReference type="GeneID" id="92757354"/>
<dbReference type="EMBL" id="FP929032">
    <property type="protein sequence ID" value="CBK63527.1"/>
    <property type="molecule type" value="Genomic_DNA"/>
</dbReference>
<dbReference type="InterPro" id="IPR032329">
    <property type="entry name" value="DUF4855"/>
</dbReference>
<evidence type="ECO:0000313" key="1">
    <source>
        <dbReference type="EMBL" id="CBK63527.1"/>
    </source>
</evidence>
<dbReference type="Proteomes" id="UP000008794">
    <property type="component" value="Chromosome"/>
</dbReference>
<sequence>MFLCCVSFFCCSKSAFGAQQTRQATTEAADPAMYAWEQDRNGILSFSDLVLCYGGSTHRTPYRWDEQRFAPFVAYTDKQGKEHWLFDSFLCLEFQLGYTYAYEVGHRGYTSAGKPQWQELIDYWFDKDNGINALEEAVKEAAQRMGTPPSKRKVIFSFPNPVIYRLYDKTNESTVYWGELNGRELDFSVGKDRVDACKWFIDQVRRKFDEANYQYVELAGFYIISEEIVVSPAVEDGWNHELKRSEEVVPPVAEYLHALNECLCWIPYNRAGGYKRWKQVGVDYAYMQPNHFWDDKGERPLPRFFSDIKAHDLAMEFEFDEALLEGKPNCDVYKKRFREYMSNAKSEGIYGKQPLSYYHGTNGFYDLWASPAEKDKELYHEFCQFVIGNPLRK</sequence>
<dbReference type="BioCyc" id="ASHA717959:AL1_RS04645-MONOMER"/>